<protein>
    <submittedName>
        <fullName evidence="2">Putative homeobox and c2h2 transcription protein</fullName>
    </submittedName>
</protein>
<dbReference type="Proteomes" id="UP000012174">
    <property type="component" value="Unassembled WGS sequence"/>
</dbReference>
<accession>M7SNA9</accession>
<dbReference type="InterPro" id="IPR052145">
    <property type="entry name" value="Mediator/Homeobox_domain"/>
</dbReference>
<dbReference type="eggNOG" id="ENOG502SEC6">
    <property type="taxonomic scope" value="Eukaryota"/>
</dbReference>
<evidence type="ECO:0000313" key="2">
    <source>
        <dbReference type="EMBL" id="EMR65928.1"/>
    </source>
</evidence>
<feature type="region of interest" description="Disordered" evidence="1">
    <location>
        <begin position="31"/>
        <end position="73"/>
    </location>
</feature>
<dbReference type="KEGG" id="ela:UCREL1_7092"/>
<evidence type="ECO:0000256" key="1">
    <source>
        <dbReference type="SAM" id="MobiDB-lite"/>
    </source>
</evidence>
<gene>
    <name evidence="2" type="ORF">UCREL1_7092</name>
</gene>
<dbReference type="PANTHER" id="PTHR24330">
    <property type="entry name" value="HOMEOBOX PROTEIN BARH-LIKE"/>
    <property type="match status" value="1"/>
</dbReference>
<dbReference type="OrthoDB" id="654211at2759"/>
<dbReference type="AlphaFoldDB" id="M7SNA9"/>
<organism evidence="2 3">
    <name type="scientific">Eutypa lata (strain UCR-EL1)</name>
    <name type="common">Grapevine dieback disease fungus</name>
    <name type="synonym">Eutypa armeniacae</name>
    <dbReference type="NCBI Taxonomy" id="1287681"/>
    <lineage>
        <taxon>Eukaryota</taxon>
        <taxon>Fungi</taxon>
        <taxon>Dikarya</taxon>
        <taxon>Ascomycota</taxon>
        <taxon>Pezizomycotina</taxon>
        <taxon>Sordariomycetes</taxon>
        <taxon>Xylariomycetidae</taxon>
        <taxon>Xylariales</taxon>
        <taxon>Diatrypaceae</taxon>
        <taxon>Eutypa</taxon>
    </lineage>
</organism>
<dbReference type="OMA" id="NQHHKSA"/>
<reference evidence="3" key="1">
    <citation type="journal article" date="2013" name="Genome Announc.">
        <title>Draft genome sequence of the grapevine dieback fungus Eutypa lata UCR-EL1.</title>
        <authorList>
            <person name="Blanco-Ulate B."/>
            <person name="Rolshausen P.E."/>
            <person name="Cantu D."/>
        </authorList>
    </citation>
    <scope>NUCLEOTIDE SEQUENCE [LARGE SCALE GENOMIC DNA]</scope>
    <source>
        <strain evidence="3">UCR-EL1</strain>
    </source>
</reference>
<evidence type="ECO:0000313" key="3">
    <source>
        <dbReference type="Proteomes" id="UP000012174"/>
    </source>
</evidence>
<name>M7SNA9_EUTLA</name>
<dbReference type="PANTHER" id="PTHR24330:SF19">
    <property type="entry name" value="MEDIATOR OF RNA POLYMERASE II TRANSCRIPTION SUBUNIT 29"/>
    <property type="match status" value="1"/>
</dbReference>
<feature type="compositionally biased region" description="Low complexity" evidence="1">
    <location>
        <begin position="38"/>
        <end position="69"/>
    </location>
</feature>
<dbReference type="EMBL" id="KB706751">
    <property type="protein sequence ID" value="EMR65928.1"/>
    <property type="molecule type" value="Genomic_DNA"/>
</dbReference>
<keyword evidence="2" id="KW-0371">Homeobox</keyword>
<proteinExistence type="predicted"/>
<dbReference type="HOGENOM" id="CLU_599961_0_0_1"/>
<keyword evidence="3" id="KW-1185">Reference proteome</keyword>
<sequence>MDDPSRKLAEARESLEAFMKQSGLSREMLQALLIEDPQQQQQQQQQQQTQQQSQSQHQNQQLQQQQPQQVDPRVQSIDFVDRLRFFESRQRILDDLITDYGIGAHGCQTCPHAESVVKYTKKRKAWGCGFCAALHRQFEKHIDHVAAHFDTGSTKADWLHSNVIYGLLHQDPIHELWKNQLAENQHLFQGHQPHFSWIPETTGRAQGYAENENPGQLQDLLEFFDGSKDSAERVVRVAWRTMQVLLQPKGSSLHGSPAHSSSLLPQRSLSTASNLHKHVSITSPSPRGPRRVMSNVAYPSVARRAAADTRSAPPATTSFPATVPDAFVQSPPPMQQPDGNTNSFQAFVQQAQMQQPQNHNRVPSLDKELPPVPLGSADMAMDLDLSMFGDAPGALLMPPDLGEDWTSRANTLVGSDPNMAASLVVTTAANHHFSTATGWPDIHMFGTDSDASGEFR</sequence>
<keyword evidence="2" id="KW-0238">DNA-binding</keyword>
<dbReference type="GO" id="GO:0003677">
    <property type="term" value="F:DNA binding"/>
    <property type="evidence" value="ECO:0007669"/>
    <property type="project" value="UniProtKB-KW"/>
</dbReference>